<evidence type="ECO:0000313" key="10">
    <source>
        <dbReference type="Proteomes" id="UP000759537"/>
    </source>
</evidence>
<keyword evidence="10" id="KW-1185">Reference proteome</keyword>
<evidence type="ECO:0000256" key="6">
    <source>
        <dbReference type="ARBA" id="ARBA00050768"/>
    </source>
</evidence>
<dbReference type="OrthoDB" id="8048523at2759"/>
<reference evidence="9" key="1">
    <citation type="submission" date="2019-10" db="EMBL/GenBank/DDBJ databases">
        <authorList>
            <consortium name="DOE Joint Genome Institute"/>
            <person name="Kuo A."/>
            <person name="Miyauchi S."/>
            <person name="Kiss E."/>
            <person name="Drula E."/>
            <person name="Kohler A."/>
            <person name="Sanchez-Garcia M."/>
            <person name="Andreopoulos B."/>
            <person name="Barry K.W."/>
            <person name="Bonito G."/>
            <person name="Buee M."/>
            <person name="Carver A."/>
            <person name="Chen C."/>
            <person name="Cichocki N."/>
            <person name="Clum A."/>
            <person name="Culley D."/>
            <person name="Crous P.W."/>
            <person name="Fauchery L."/>
            <person name="Girlanda M."/>
            <person name="Hayes R."/>
            <person name="Keri Z."/>
            <person name="LaButti K."/>
            <person name="Lipzen A."/>
            <person name="Lombard V."/>
            <person name="Magnuson J."/>
            <person name="Maillard F."/>
            <person name="Morin E."/>
            <person name="Murat C."/>
            <person name="Nolan M."/>
            <person name="Ohm R."/>
            <person name="Pangilinan J."/>
            <person name="Pereira M."/>
            <person name="Perotto S."/>
            <person name="Peter M."/>
            <person name="Riley R."/>
            <person name="Sitrit Y."/>
            <person name="Stielow B."/>
            <person name="Szollosi G."/>
            <person name="Zifcakova L."/>
            <person name="Stursova M."/>
            <person name="Spatafora J.W."/>
            <person name="Tedersoo L."/>
            <person name="Vaario L.-M."/>
            <person name="Yamada A."/>
            <person name="Yan M."/>
            <person name="Wang P."/>
            <person name="Xu J."/>
            <person name="Bruns T."/>
            <person name="Baldrian P."/>
            <person name="Vilgalys R."/>
            <person name="Henrissat B."/>
            <person name="Grigoriev I.V."/>
            <person name="Hibbett D."/>
            <person name="Nagy L.G."/>
            <person name="Martin F.M."/>
        </authorList>
    </citation>
    <scope>NUCLEOTIDE SEQUENCE</scope>
    <source>
        <strain evidence="9">Prilba</strain>
    </source>
</reference>
<dbReference type="PANTHER" id="PTHR16201:SF34">
    <property type="entry name" value="LYSOSOMAL AMINO ACID TRANSPORTER 1"/>
    <property type="match status" value="1"/>
</dbReference>
<dbReference type="GO" id="GO:0034488">
    <property type="term" value="P:basic amino acid transmembrane export from vacuole"/>
    <property type="evidence" value="ECO:0007669"/>
    <property type="project" value="TreeGrafter"/>
</dbReference>
<evidence type="ECO:0000256" key="4">
    <source>
        <dbReference type="ARBA" id="ARBA00023136"/>
    </source>
</evidence>
<evidence type="ECO:0000256" key="1">
    <source>
        <dbReference type="ARBA" id="ARBA00004141"/>
    </source>
</evidence>
<comment type="caution">
    <text evidence="9">The sequence shown here is derived from an EMBL/GenBank/DDBJ whole genome shotgun (WGS) entry which is preliminary data.</text>
</comment>
<sequence length="515" mass="56598">MSFSDWAGLTSILFWLGAQFPQVIENARRQSVEGLALPFLSNWLLGDLTNLVGCILTHQLPFQTLLASYFTVIDIALLSQYFYYRKTATPTVSAFSHPRSRAGSLGYHPSRERAPSRYRTLSAAAANVANAAAVLASQRNEPSTSPHVSTRFSRRSLDGLLDADPHRSSRKDEDDVDEDALAMLGDSFHSDRSGRHKHVFWSKESQPLANDSRSRSRQASSSIPAALQITSTADDSDPLARGRPLQRANRPSLESGGEHNWLHSEEGSQPRRSPRASRRGAAMIFMGAWALFGIGTLGIRGYNVESAGVVLPGKVLSSSSSTPPSLSLPSPTHESPPLATVDLVVDTLYFEDMSEGGLPVDGPPLERVIGRISAWACTTLYLTSRLPQIWKNFVRKSVEGLSMYLFVFAFLGNSFYVLSILSSSNMRGPPAESSMYLTESMPYLLGSGGTLMFDVAIVCQSFIYRPHPRAHGSQSFSREVTAEEEESLMRSDGVEEPYTPRRRLPVTAEEVDVMD</sequence>
<feature type="transmembrane region" description="Helical" evidence="8">
    <location>
        <begin position="404"/>
        <end position="423"/>
    </location>
</feature>
<reference evidence="9" key="2">
    <citation type="journal article" date="2020" name="Nat. Commun.">
        <title>Large-scale genome sequencing of mycorrhizal fungi provides insights into the early evolution of symbiotic traits.</title>
        <authorList>
            <person name="Miyauchi S."/>
            <person name="Kiss E."/>
            <person name="Kuo A."/>
            <person name="Drula E."/>
            <person name="Kohler A."/>
            <person name="Sanchez-Garcia M."/>
            <person name="Morin E."/>
            <person name="Andreopoulos B."/>
            <person name="Barry K.W."/>
            <person name="Bonito G."/>
            <person name="Buee M."/>
            <person name="Carver A."/>
            <person name="Chen C."/>
            <person name="Cichocki N."/>
            <person name="Clum A."/>
            <person name="Culley D."/>
            <person name="Crous P.W."/>
            <person name="Fauchery L."/>
            <person name="Girlanda M."/>
            <person name="Hayes R.D."/>
            <person name="Keri Z."/>
            <person name="LaButti K."/>
            <person name="Lipzen A."/>
            <person name="Lombard V."/>
            <person name="Magnuson J."/>
            <person name="Maillard F."/>
            <person name="Murat C."/>
            <person name="Nolan M."/>
            <person name="Ohm R.A."/>
            <person name="Pangilinan J."/>
            <person name="Pereira M.F."/>
            <person name="Perotto S."/>
            <person name="Peter M."/>
            <person name="Pfister S."/>
            <person name="Riley R."/>
            <person name="Sitrit Y."/>
            <person name="Stielow J.B."/>
            <person name="Szollosi G."/>
            <person name="Zifcakova L."/>
            <person name="Stursova M."/>
            <person name="Spatafora J.W."/>
            <person name="Tedersoo L."/>
            <person name="Vaario L.M."/>
            <person name="Yamada A."/>
            <person name="Yan M."/>
            <person name="Wang P."/>
            <person name="Xu J."/>
            <person name="Bruns T."/>
            <person name="Baldrian P."/>
            <person name="Vilgalys R."/>
            <person name="Dunand C."/>
            <person name="Henrissat B."/>
            <person name="Grigoriev I.V."/>
            <person name="Hibbett D."/>
            <person name="Nagy L.G."/>
            <person name="Martin F.M."/>
        </authorList>
    </citation>
    <scope>NUCLEOTIDE SEQUENCE</scope>
    <source>
        <strain evidence="9">Prilba</strain>
    </source>
</reference>
<evidence type="ECO:0000313" key="9">
    <source>
        <dbReference type="EMBL" id="KAF8478590.1"/>
    </source>
</evidence>
<comment type="subcellular location">
    <subcellularLocation>
        <location evidence="1">Membrane</location>
        <topology evidence="1">Multi-pass membrane protein</topology>
    </subcellularLocation>
</comment>
<evidence type="ECO:0000256" key="7">
    <source>
        <dbReference type="SAM" id="MobiDB-lite"/>
    </source>
</evidence>
<dbReference type="SMART" id="SM00679">
    <property type="entry name" value="CTNS"/>
    <property type="match status" value="2"/>
</dbReference>
<dbReference type="Proteomes" id="UP000759537">
    <property type="component" value="Unassembled WGS sequence"/>
</dbReference>
<feature type="transmembrane region" description="Helical" evidence="8">
    <location>
        <begin position="281"/>
        <end position="302"/>
    </location>
</feature>
<feature type="compositionally biased region" description="Basic and acidic residues" evidence="7">
    <location>
        <begin position="163"/>
        <end position="173"/>
    </location>
</feature>
<dbReference type="GO" id="GO:0015174">
    <property type="term" value="F:basic amino acid transmembrane transporter activity"/>
    <property type="evidence" value="ECO:0007669"/>
    <property type="project" value="TreeGrafter"/>
</dbReference>
<feature type="transmembrane region" description="Helical" evidence="8">
    <location>
        <begin position="443"/>
        <end position="464"/>
    </location>
</feature>
<gene>
    <name evidence="9" type="ORF">DFH94DRAFT_750904</name>
</gene>
<comment type="similarity">
    <text evidence="5">Belongs to the laat-1 family.</text>
</comment>
<evidence type="ECO:0000256" key="2">
    <source>
        <dbReference type="ARBA" id="ARBA00022692"/>
    </source>
</evidence>
<feature type="region of interest" description="Disordered" evidence="7">
    <location>
        <begin position="468"/>
        <end position="515"/>
    </location>
</feature>
<dbReference type="InterPro" id="IPR006603">
    <property type="entry name" value="PQ-loop_rpt"/>
</dbReference>
<dbReference type="Pfam" id="PF04193">
    <property type="entry name" value="PQ-loop"/>
    <property type="match status" value="2"/>
</dbReference>
<dbReference type="InterPro" id="IPR051415">
    <property type="entry name" value="LAAT-1"/>
</dbReference>
<feature type="region of interest" description="Disordered" evidence="7">
    <location>
        <begin position="136"/>
        <end position="176"/>
    </location>
</feature>
<accession>A0A9P5T747</accession>
<feature type="compositionally biased region" description="Polar residues" evidence="7">
    <location>
        <begin position="138"/>
        <end position="151"/>
    </location>
</feature>
<keyword evidence="2 8" id="KW-0812">Transmembrane</keyword>
<protein>
    <submittedName>
        <fullName evidence="9">PQ loop repeat-domain-containing protein</fullName>
    </submittedName>
</protein>
<dbReference type="GO" id="GO:0000329">
    <property type="term" value="C:fungal-type vacuole membrane"/>
    <property type="evidence" value="ECO:0007669"/>
    <property type="project" value="TreeGrafter"/>
</dbReference>
<comment type="catalytic activity">
    <reaction evidence="6">
        <text>L-histidine(out) + L-arginine(in) = L-histidine(in) + L-arginine(out)</text>
        <dbReference type="Rhea" id="RHEA:71063"/>
        <dbReference type="ChEBI" id="CHEBI:32682"/>
        <dbReference type="ChEBI" id="CHEBI:57595"/>
    </reaction>
</comment>
<dbReference type="FunFam" id="1.20.1280.290:FF:000009">
    <property type="entry name" value="PQ loop repeat family protein"/>
    <property type="match status" value="1"/>
</dbReference>
<evidence type="ECO:0000256" key="3">
    <source>
        <dbReference type="ARBA" id="ARBA00022989"/>
    </source>
</evidence>
<name>A0A9P5T747_9AGAM</name>
<dbReference type="Gene3D" id="1.20.1280.290">
    <property type="match status" value="2"/>
</dbReference>
<organism evidence="9 10">
    <name type="scientific">Russula ochroleuca</name>
    <dbReference type="NCBI Taxonomy" id="152965"/>
    <lineage>
        <taxon>Eukaryota</taxon>
        <taxon>Fungi</taxon>
        <taxon>Dikarya</taxon>
        <taxon>Basidiomycota</taxon>
        <taxon>Agaricomycotina</taxon>
        <taxon>Agaricomycetes</taxon>
        <taxon>Russulales</taxon>
        <taxon>Russulaceae</taxon>
        <taxon>Russula</taxon>
    </lineage>
</organism>
<evidence type="ECO:0000256" key="5">
    <source>
        <dbReference type="ARBA" id="ARBA00038039"/>
    </source>
</evidence>
<dbReference type="PANTHER" id="PTHR16201">
    <property type="entry name" value="SEVEN TRANSMEMBRANE PROTEIN 1-RELATED"/>
    <property type="match status" value="1"/>
</dbReference>
<keyword evidence="4 8" id="KW-0472">Membrane</keyword>
<keyword evidence="3 8" id="KW-1133">Transmembrane helix</keyword>
<proteinExistence type="inferred from homology"/>
<feature type="region of interest" description="Disordered" evidence="7">
    <location>
        <begin position="206"/>
        <end position="276"/>
    </location>
</feature>
<dbReference type="EMBL" id="WHVB01000011">
    <property type="protein sequence ID" value="KAF8478590.1"/>
    <property type="molecule type" value="Genomic_DNA"/>
</dbReference>
<dbReference type="AlphaFoldDB" id="A0A9P5T747"/>
<evidence type="ECO:0000256" key="8">
    <source>
        <dbReference type="SAM" id="Phobius"/>
    </source>
</evidence>
<feature type="compositionally biased region" description="Basic and acidic residues" evidence="7">
    <location>
        <begin position="256"/>
        <end position="269"/>
    </location>
</feature>